<dbReference type="AlphaFoldDB" id="A0AAV2M1E3"/>
<keyword evidence="3" id="KW-1185">Reference proteome</keyword>
<accession>A0AAV2M1E3</accession>
<feature type="compositionally biased region" description="Basic and acidic residues" evidence="1">
    <location>
        <begin position="91"/>
        <end position="104"/>
    </location>
</feature>
<sequence length="132" mass="15031">MCRHKTRTLDSQAEDLSSGDDKKNGFMDFFKQLPRKGTRSPKVSARGKSLQREKEGELASPQTSSDEDDVDKKKKMSTKKIKRQLSRFFKKKLDKEKDKQKDPPPARPSTLPLPPLLPRAPEKPPISPMSEL</sequence>
<proteinExistence type="predicted"/>
<feature type="region of interest" description="Disordered" evidence="1">
    <location>
        <begin position="1"/>
        <end position="132"/>
    </location>
</feature>
<evidence type="ECO:0000313" key="3">
    <source>
        <dbReference type="Proteomes" id="UP001497482"/>
    </source>
</evidence>
<organism evidence="2 3">
    <name type="scientific">Knipowitschia caucasica</name>
    <name type="common">Caucasian dwarf goby</name>
    <name type="synonym">Pomatoschistus caucasicus</name>
    <dbReference type="NCBI Taxonomy" id="637954"/>
    <lineage>
        <taxon>Eukaryota</taxon>
        <taxon>Metazoa</taxon>
        <taxon>Chordata</taxon>
        <taxon>Craniata</taxon>
        <taxon>Vertebrata</taxon>
        <taxon>Euteleostomi</taxon>
        <taxon>Actinopterygii</taxon>
        <taxon>Neopterygii</taxon>
        <taxon>Teleostei</taxon>
        <taxon>Neoteleostei</taxon>
        <taxon>Acanthomorphata</taxon>
        <taxon>Gobiaria</taxon>
        <taxon>Gobiiformes</taxon>
        <taxon>Gobioidei</taxon>
        <taxon>Gobiidae</taxon>
        <taxon>Gobiinae</taxon>
        <taxon>Knipowitschia</taxon>
    </lineage>
</organism>
<feature type="compositionally biased region" description="Basic residues" evidence="1">
    <location>
        <begin position="73"/>
        <end position="90"/>
    </location>
</feature>
<dbReference type="EMBL" id="OZ035827">
    <property type="protein sequence ID" value="CAL1607124.1"/>
    <property type="molecule type" value="Genomic_DNA"/>
</dbReference>
<reference evidence="2 3" key="1">
    <citation type="submission" date="2024-04" db="EMBL/GenBank/DDBJ databases">
        <authorList>
            <person name="Waldvogel A.-M."/>
            <person name="Schoenle A."/>
        </authorList>
    </citation>
    <scope>NUCLEOTIDE SEQUENCE [LARGE SCALE GENOMIC DNA]</scope>
</reference>
<name>A0AAV2M1E3_KNICA</name>
<dbReference type="Proteomes" id="UP001497482">
    <property type="component" value="Chromosome 5"/>
</dbReference>
<evidence type="ECO:0000313" key="2">
    <source>
        <dbReference type="EMBL" id="CAL1607124.1"/>
    </source>
</evidence>
<protein>
    <submittedName>
        <fullName evidence="2">Uncharacterized protein</fullName>
    </submittedName>
</protein>
<feature type="compositionally biased region" description="Pro residues" evidence="1">
    <location>
        <begin position="105"/>
        <end position="132"/>
    </location>
</feature>
<evidence type="ECO:0000256" key="1">
    <source>
        <dbReference type="SAM" id="MobiDB-lite"/>
    </source>
</evidence>
<gene>
    <name evidence="2" type="ORF">KC01_LOCUS34194</name>
</gene>